<dbReference type="GO" id="GO:0004222">
    <property type="term" value="F:metalloendopeptidase activity"/>
    <property type="evidence" value="ECO:0007669"/>
    <property type="project" value="InterPro"/>
</dbReference>
<gene>
    <name evidence="8" type="ORF">SAMN04488098_101528</name>
</gene>
<dbReference type="EMBL" id="FNFK01000015">
    <property type="protein sequence ID" value="SDK16454.1"/>
    <property type="molecule type" value="Genomic_DNA"/>
</dbReference>
<sequence length="565" mass="66346">MKFQDYTYERPDFDLYKKDFLHLVDNLKEAESADQVKQAIDQVSELTASLDTMSTLASIRNSIDTKDEFYDQEDKYWNEYSPYYQELSTTYYKAIMASPYLDELKDSYPRTFFQNMQFELDAFDSSVIDLLQKENQLSSDYQKLLASAEIDFDGKKLTLSQFGPYLESTDRDTRKAASDAQWSFFEENESKLDNLYDELVKVRDTIAKKLGYKDFVELGYIRMKRFDYDRGMVDVYRKQVLDYVVPVTQKLAKRQAERIGIEDMKHYDASLQFLDGNPTPQGDPDYIIDNGRKMYHELSNETAEFIDFLFDKELVDLLSKEGKAGGGYCTYIPDYQSPFIFANFNGTSGDIDVLTHEAGHAFQVYQSRWIKQPEIVFPTFETCEIHSMSMEFFTYPWMELFFKEQTDKYKFNHLSGAVRFLPYGVLVDHFQHEVYENPEWSPEKRKQVWRELEKQYLPDRDFSENDFLDKGTFWFRQGHIFGMPFYYIDYTLAQICALQFWKRAIVDQDEKAWTDYLAICKAGGTQSFLETVSTANLRSPFEEGSLEGVIQTIDQALEEVDDKAL</sequence>
<organism evidence="8 9">
    <name type="scientific">Alkalibacterium thalassium</name>
    <dbReference type="NCBI Taxonomy" id="426701"/>
    <lineage>
        <taxon>Bacteria</taxon>
        <taxon>Bacillati</taxon>
        <taxon>Bacillota</taxon>
        <taxon>Bacilli</taxon>
        <taxon>Lactobacillales</taxon>
        <taxon>Carnobacteriaceae</taxon>
        <taxon>Alkalibacterium</taxon>
    </lineage>
</organism>
<dbReference type="InterPro" id="IPR011976">
    <property type="entry name" value="Pept_M3B_oligopep-rel"/>
</dbReference>
<keyword evidence="2 6" id="KW-0479">Metal-binding</keyword>
<evidence type="ECO:0000256" key="4">
    <source>
        <dbReference type="ARBA" id="ARBA00022833"/>
    </source>
</evidence>
<dbReference type="Gene3D" id="1.10.1370.30">
    <property type="match status" value="1"/>
</dbReference>
<dbReference type="CDD" id="cd09606">
    <property type="entry name" value="M3B_PepF"/>
    <property type="match status" value="1"/>
</dbReference>
<dbReference type="Proteomes" id="UP000199433">
    <property type="component" value="Unassembled WGS sequence"/>
</dbReference>
<comment type="cofactor">
    <cofactor evidence="6">
        <name>Zn(2+)</name>
        <dbReference type="ChEBI" id="CHEBI:29105"/>
    </cofactor>
    <text evidence="6">Binds 1 zinc ion.</text>
</comment>
<keyword evidence="9" id="KW-1185">Reference proteome</keyword>
<dbReference type="GO" id="GO:0006518">
    <property type="term" value="P:peptide metabolic process"/>
    <property type="evidence" value="ECO:0007669"/>
    <property type="project" value="TreeGrafter"/>
</dbReference>
<dbReference type="NCBIfam" id="TIGR02289">
    <property type="entry name" value="M3_not_pepF"/>
    <property type="match status" value="1"/>
</dbReference>
<comment type="similarity">
    <text evidence="6">Belongs to the peptidase M3 family.</text>
</comment>
<evidence type="ECO:0000259" key="7">
    <source>
        <dbReference type="Pfam" id="PF01432"/>
    </source>
</evidence>
<reference evidence="9" key="1">
    <citation type="submission" date="2016-10" db="EMBL/GenBank/DDBJ databases">
        <authorList>
            <person name="Varghese N."/>
            <person name="Submissions S."/>
        </authorList>
    </citation>
    <scope>NUCLEOTIDE SEQUENCE [LARGE SCALE GENOMIC DNA]</scope>
    <source>
        <strain evidence="9">DSM 19181</strain>
    </source>
</reference>
<evidence type="ECO:0000256" key="2">
    <source>
        <dbReference type="ARBA" id="ARBA00022723"/>
    </source>
</evidence>
<evidence type="ECO:0000313" key="9">
    <source>
        <dbReference type="Proteomes" id="UP000199433"/>
    </source>
</evidence>
<proteinExistence type="inferred from homology"/>
<dbReference type="RefSeq" id="WP_091266316.1">
    <property type="nucleotide sequence ID" value="NZ_FNFK01000015.1"/>
</dbReference>
<accession>A0A1G8ZPE8</accession>
<protein>
    <submittedName>
        <fullName evidence="8">Oligoendopeptidase, M3 family</fullName>
    </submittedName>
</protein>
<evidence type="ECO:0000313" key="8">
    <source>
        <dbReference type="EMBL" id="SDK16454.1"/>
    </source>
</evidence>
<dbReference type="InterPro" id="IPR001567">
    <property type="entry name" value="Pept_M3A_M3B_dom"/>
</dbReference>
<dbReference type="Pfam" id="PF01432">
    <property type="entry name" value="Peptidase_M3"/>
    <property type="match status" value="1"/>
</dbReference>
<evidence type="ECO:0000256" key="6">
    <source>
        <dbReference type="RuleBase" id="RU003435"/>
    </source>
</evidence>
<dbReference type="GO" id="GO:0006508">
    <property type="term" value="P:proteolysis"/>
    <property type="evidence" value="ECO:0007669"/>
    <property type="project" value="UniProtKB-KW"/>
</dbReference>
<dbReference type="AlphaFoldDB" id="A0A1G8ZPE8"/>
<name>A0A1G8ZPE8_9LACT</name>
<evidence type="ECO:0000256" key="1">
    <source>
        <dbReference type="ARBA" id="ARBA00022670"/>
    </source>
</evidence>
<keyword evidence="3 6" id="KW-0378">Hydrolase</keyword>
<dbReference type="SUPFAM" id="SSF55486">
    <property type="entry name" value="Metalloproteases ('zincins'), catalytic domain"/>
    <property type="match status" value="1"/>
</dbReference>
<keyword evidence="5 6" id="KW-0482">Metalloprotease</keyword>
<dbReference type="InterPro" id="IPR045090">
    <property type="entry name" value="Pept_M3A_M3B"/>
</dbReference>
<dbReference type="OrthoDB" id="9769691at2"/>
<dbReference type="PANTHER" id="PTHR11804:SF28">
    <property type="entry name" value="OLIGOENDOPEPTIDASE F"/>
    <property type="match status" value="1"/>
</dbReference>
<dbReference type="PANTHER" id="PTHR11804">
    <property type="entry name" value="PROTEASE M3 THIMET OLIGOPEPTIDASE-RELATED"/>
    <property type="match status" value="1"/>
</dbReference>
<keyword evidence="4 6" id="KW-0862">Zinc</keyword>
<feature type="domain" description="Peptidase M3A/M3B catalytic" evidence="7">
    <location>
        <begin position="310"/>
        <end position="546"/>
    </location>
</feature>
<evidence type="ECO:0000256" key="5">
    <source>
        <dbReference type="ARBA" id="ARBA00023049"/>
    </source>
</evidence>
<evidence type="ECO:0000256" key="3">
    <source>
        <dbReference type="ARBA" id="ARBA00022801"/>
    </source>
</evidence>
<keyword evidence="1 6" id="KW-0645">Protease</keyword>
<dbReference type="GO" id="GO:0046872">
    <property type="term" value="F:metal ion binding"/>
    <property type="evidence" value="ECO:0007669"/>
    <property type="project" value="UniProtKB-UniRule"/>
</dbReference>